<name>A0A7X6R5I2_9NOCA</name>
<dbReference type="Proteomes" id="UP000540698">
    <property type="component" value="Unassembled WGS sequence"/>
</dbReference>
<comment type="caution">
    <text evidence="3">The sequence shown here is derived from an EMBL/GenBank/DDBJ whole genome shotgun (WGS) entry which is preliminary data.</text>
</comment>
<dbReference type="PANTHER" id="PTHR42815:SF2">
    <property type="entry name" value="FAD-BINDING, PUTATIVE (AFU_ORTHOLOGUE AFUA_6G07600)-RELATED"/>
    <property type="match status" value="1"/>
</dbReference>
<keyword evidence="4" id="KW-1185">Reference proteome</keyword>
<dbReference type="Gene3D" id="2.30.110.10">
    <property type="entry name" value="Electron Transport, Fmn-binding Protein, Chain A"/>
    <property type="match status" value="1"/>
</dbReference>
<protein>
    <submittedName>
        <fullName evidence="3">Pyridoxamine 5-phosphate oxidase</fullName>
    </submittedName>
</protein>
<sequence>MSSLVNPGFRRPEGAAMPGMHGGSSGERELQEQYGTQDRAQRFYDDQMLDRLNPTMIDFIGRMDMAFIATADKNGECDSSFRAGPPGFLHVIDEHTIAYPEYRGNGVMASLGNILENAHVGILLLDFVRDLIGLHINGSAHIVADHALRNVVSDLPVNHKGRVAEHWVVVRVEEAYIHCRKHIPHLVPAPREQREWGTDNVRAKGGDYFGAKAEKNELAESLLSGS</sequence>
<dbReference type="InterPro" id="IPR011576">
    <property type="entry name" value="Pyridox_Oxase_N"/>
</dbReference>
<gene>
    <name evidence="3" type="ORF">HGB38_25335</name>
</gene>
<feature type="region of interest" description="Disordered" evidence="1">
    <location>
        <begin position="1"/>
        <end position="36"/>
    </location>
</feature>
<proteinExistence type="predicted"/>
<accession>A0A7X6R5I2</accession>
<dbReference type="EMBL" id="JAAXOS010000013">
    <property type="protein sequence ID" value="NKY29513.1"/>
    <property type="molecule type" value="Genomic_DNA"/>
</dbReference>
<dbReference type="InterPro" id="IPR012349">
    <property type="entry name" value="Split_barrel_FMN-bd"/>
</dbReference>
<feature type="domain" description="Pyridoxamine 5'-phosphate oxidase N-terminal" evidence="2">
    <location>
        <begin position="56"/>
        <end position="179"/>
    </location>
</feature>
<dbReference type="Pfam" id="PF01243">
    <property type="entry name" value="PNPOx_N"/>
    <property type="match status" value="1"/>
</dbReference>
<dbReference type="AlphaFoldDB" id="A0A7X6R5I2"/>
<reference evidence="3 4" key="1">
    <citation type="submission" date="2020-04" db="EMBL/GenBank/DDBJ databases">
        <title>MicrobeNet Type strains.</title>
        <authorList>
            <person name="Nicholson A.C."/>
        </authorList>
    </citation>
    <scope>NUCLEOTIDE SEQUENCE [LARGE SCALE GENOMIC DNA]</scope>
    <source>
        <strain evidence="3 4">DSM 44956</strain>
    </source>
</reference>
<evidence type="ECO:0000259" key="2">
    <source>
        <dbReference type="Pfam" id="PF01243"/>
    </source>
</evidence>
<evidence type="ECO:0000313" key="3">
    <source>
        <dbReference type="EMBL" id="NKY29513.1"/>
    </source>
</evidence>
<evidence type="ECO:0000313" key="4">
    <source>
        <dbReference type="Proteomes" id="UP000540698"/>
    </source>
</evidence>
<dbReference type="SUPFAM" id="SSF50475">
    <property type="entry name" value="FMN-binding split barrel"/>
    <property type="match status" value="1"/>
</dbReference>
<dbReference type="PANTHER" id="PTHR42815">
    <property type="entry name" value="FAD-BINDING, PUTATIVE (AFU_ORTHOLOGUE AFUA_6G07600)-RELATED"/>
    <property type="match status" value="1"/>
</dbReference>
<evidence type="ECO:0000256" key="1">
    <source>
        <dbReference type="SAM" id="MobiDB-lite"/>
    </source>
</evidence>
<organism evidence="3 4">
    <name type="scientific">Nocardia gamkensis</name>
    <dbReference type="NCBI Taxonomy" id="352869"/>
    <lineage>
        <taxon>Bacteria</taxon>
        <taxon>Bacillati</taxon>
        <taxon>Actinomycetota</taxon>
        <taxon>Actinomycetes</taxon>
        <taxon>Mycobacteriales</taxon>
        <taxon>Nocardiaceae</taxon>
        <taxon>Nocardia</taxon>
    </lineage>
</organism>